<sequence length="54" mass="6433">MACVNLHWEVMPSKKILIWGSGQNVDYFLMLCSKAYQLKREYQHLPSLGFEKWN</sequence>
<organism evidence="1">
    <name type="scientific">Homo sapiens</name>
    <name type="common">Human</name>
    <dbReference type="NCBI Taxonomy" id="9606"/>
    <lineage>
        <taxon>Eukaryota</taxon>
        <taxon>Metazoa</taxon>
        <taxon>Chordata</taxon>
        <taxon>Craniata</taxon>
        <taxon>Vertebrata</taxon>
        <taxon>Euteleostomi</taxon>
        <taxon>Mammalia</taxon>
        <taxon>Eutheria</taxon>
        <taxon>Euarchontoglires</taxon>
        <taxon>Primates</taxon>
        <taxon>Haplorrhini</taxon>
        <taxon>Catarrhini</taxon>
        <taxon>Hominidae</taxon>
        <taxon>Homo</taxon>
    </lineage>
</organism>
<dbReference type="AlphaFoldDB" id="Q9H256"/>
<dbReference type="BioGRID-ORCS" id="23435">
    <property type="hits" value="724 hits in 1132 CRISPR screens"/>
</dbReference>
<dbReference type="KEGG" id="hsa:23435"/>
<gene>
    <name evidence="2" type="primary">TARDBP</name>
    <name evidence="2" type="ORF">hCG_2005583</name>
</gene>
<evidence type="ECO:0000313" key="2">
    <source>
        <dbReference type="EMBL" id="EAW71672.1"/>
    </source>
</evidence>
<accession>Q9H256</accession>
<dbReference type="DNASU" id="23435"/>
<evidence type="ECO:0000313" key="1">
    <source>
        <dbReference type="EMBL" id="AAG47782.1"/>
    </source>
</evidence>
<reference evidence="1" key="1">
    <citation type="submission" date="2000-10" db="EMBL/GenBank/DDBJ databases">
        <authorList>
            <person name="Grigus S.R."/>
            <person name="Ward C.L."/>
            <person name="Dessypris E.N."/>
        </authorList>
    </citation>
    <scope>NUCLEOTIDE SEQUENCE</scope>
</reference>
<dbReference type="DisGeNET" id="23435"/>
<dbReference type="CTD" id="23435"/>
<reference evidence="2" key="2">
    <citation type="journal article" date="2001" name="Science">
        <title>The sequence of the human genome.</title>
        <authorList>
            <person name="Venter J.C."/>
            <person name="Adams M.D."/>
            <person name="Myers E.W."/>
            <person name="Li P.W."/>
            <person name="Mural R.J."/>
            <person name="Sutton G.G."/>
            <person name="Smith H.O."/>
            <person name="Yandell M."/>
            <person name="Evans C.A."/>
            <person name="Holt R.A."/>
            <person name="Gocayne J.D."/>
            <person name="Amanatides P."/>
            <person name="Ballew R.M."/>
            <person name="Huson D.H."/>
            <person name="Wortman J.R."/>
            <person name="Zhang Q."/>
            <person name="Kodira C.D."/>
            <person name="Zheng X.H."/>
            <person name="Chen L."/>
            <person name="Skupski M."/>
            <person name="Subramanian G."/>
            <person name="Thomas P.D."/>
            <person name="Zhang J."/>
            <person name="Gabor Miklos G.L."/>
            <person name="Nelson C."/>
            <person name="Broder S."/>
            <person name="Clark A.G."/>
            <person name="Nadeau J."/>
            <person name="McKusick V.A."/>
            <person name="Zinder N."/>
            <person name="Levine A.J."/>
            <person name="Roberts R.J."/>
            <person name="Simon M."/>
            <person name="Slayman C."/>
            <person name="Hunkapiller M."/>
            <person name="Bolanos R."/>
            <person name="Delcher A."/>
            <person name="Dew I."/>
            <person name="Fasulo D."/>
            <person name="Flanigan M."/>
            <person name="Florea L."/>
            <person name="Halpern A."/>
            <person name="Hannenhalli S."/>
            <person name="Kravitz S."/>
            <person name="Levy S."/>
            <person name="Mobarry C."/>
            <person name="Reinert K."/>
            <person name="Remington K."/>
            <person name="Abu-Threideh J."/>
            <person name="Beasley E."/>
            <person name="Biddick K."/>
            <person name="Bonazzi V."/>
            <person name="Brandon R."/>
            <person name="Cargill M."/>
            <person name="Chandramouliswaran I."/>
            <person name="Charlab R."/>
            <person name="Chaturvedi K."/>
            <person name="Deng Z."/>
            <person name="Di Francesco V."/>
            <person name="Dunn P."/>
            <person name="Eilbeck K."/>
            <person name="Evangelista C."/>
            <person name="Gabrielian A.E."/>
            <person name="Gan W."/>
            <person name="Ge W."/>
            <person name="Gong F."/>
            <person name="Gu Z."/>
            <person name="Guan P."/>
            <person name="Heiman T.J."/>
            <person name="Higgins M.E."/>
            <person name="Ji R.R."/>
            <person name="Ke Z."/>
            <person name="Ketchum K.A."/>
            <person name="Lai Z."/>
            <person name="Lei Y."/>
            <person name="Li Z."/>
            <person name="Li J."/>
            <person name="Liang Y."/>
            <person name="Lin X."/>
            <person name="Lu F."/>
            <person name="Merkulov G.V."/>
            <person name="Milshina N."/>
            <person name="Moore H.M."/>
            <person name="Naik A.K."/>
            <person name="Narayan V.A."/>
            <person name="Neelam B."/>
            <person name="Nusskern D."/>
            <person name="Rusch D.B."/>
            <person name="Salzberg S."/>
            <person name="Shao W."/>
            <person name="Shue B."/>
            <person name="Sun J."/>
            <person name="Wang Z."/>
            <person name="Wang A."/>
            <person name="Wang X."/>
            <person name="Wang J."/>
            <person name="Wei M."/>
            <person name="Wides R."/>
            <person name="Xiao C."/>
            <person name="Yan C."/>
            <person name="Yao A."/>
            <person name="Ye J."/>
            <person name="Zhan M."/>
            <person name="Zhang W."/>
            <person name="Zhang H."/>
            <person name="Zhao Q."/>
            <person name="Zheng L."/>
            <person name="Zhong F."/>
            <person name="Zhong W."/>
            <person name="Zhu S."/>
            <person name="Zhao S."/>
            <person name="Gilbert D."/>
            <person name="Baumhueter S."/>
            <person name="Spier G."/>
            <person name="Carter C."/>
            <person name="Cravchik A."/>
            <person name="Woodage T."/>
            <person name="Ali F."/>
            <person name="An H."/>
            <person name="Awe A."/>
            <person name="Baldwin D."/>
            <person name="Baden H."/>
            <person name="Barnstead M."/>
            <person name="Barrow I."/>
            <person name="Beeson K."/>
            <person name="Busam D."/>
            <person name="Carver A."/>
            <person name="Center A."/>
            <person name="Cheng M.L."/>
            <person name="Curry L."/>
            <person name="Danaher S."/>
            <person name="Davenport L."/>
            <person name="Desilets R."/>
            <person name="Dietz S."/>
            <person name="Dodson K."/>
            <person name="Doup L."/>
            <person name="Ferriera S."/>
            <person name="Garg N."/>
            <person name="Gluecksmann A."/>
            <person name="Hart B."/>
            <person name="Haynes J."/>
            <person name="Haynes C."/>
            <person name="Heiner C."/>
            <person name="Hladun S."/>
            <person name="Hostin D."/>
            <person name="Houck J."/>
            <person name="Howland T."/>
            <person name="Ibegwam C."/>
            <person name="Johnson J."/>
            <person name="Kalush F."/>
            <person name="Kline L."/>
            <person name="Koduru S."/>
            <person name="Love A."/>
            <person name="Mann F."/>
            <person name="May D."/>
            <person name="McCawley S."/>
            <person name="McIntosh T."/>
            <person name="McMullen I."/>
            <person name="Moy M."/>
            <person name="Moy L."/>
            <person name="Murphy B."/>
            <person name="Nelson K."/>
            <person name="Pfannkoch C."/>
            <person name="Pratts E."/>
            <person name="Puri V."/>
            <person name="Qureshi H."/>
            <person name="Reardon M."/>
            <person name="Rodriguez R."/>
            <person name="Rogers Y.H."/>
            <person name="Romblad D."/>
            <person name="Ruhfel B."/>
            <person name="Scott R."/>
            <person name="Sitter C."/>
            <person name="Smallwood M."/>
            <person name="Stewart E."/>
            <person name="Strong R."/>
            <person name="Suh E."/>
            <person name="Thomas R."/>
            <person name="Tint N.N."/>
            <person name="Tse S."/>
            <person name="Vech C."/>
            <person name="Wang G."/>
            <person name="Wetter J."/>
            <person name="Williams S."/>
            <person name="Williams M."/>
            <person name="Windsor S."/>
            <person name="Winn-Deen E."/>
            <person name="Wolfe K."/>
            <person name="Zaveri J."/>
            <person name="Zaveri K."/>
            <person name="Abril J.F."/>
            <person name="Guigo R."/>
            <person name="Campbell M.J."/>
            <person name="Sjolander K.V."/>
            <person name="Karlak B."/>
            <person name="Kejariwal A."/>
            <person name="Mi H."/>
            <person name="Lazareva B."/>
            <person name="Hatton T."/>
            <person name="Narechania A."/>
            <person name="Diemer K."/>
            <person name="Muruganujan A."/>
            <person name="Guo N."/>
            <person name="Sato S."/>
            <person name="Bafna V."/>
            <person name="Istrail S."/>
            <person name="Lippert R."/>
            <person name="Schwartz R."/>
            <person name="Walenz B."/>
            <person name="Yooseph S."/>
            <person name="Allen D."/>
            <person name="Basu A."/>
            <person name="Baxendale J."/>
            <person name="Blick L."/>
            <person name="Caminha M."/>
            <person name="Carnes-Stine J."/>
            <person name="Caulk P."/>
            <person name="Chiang Y.H."/>
            <person name="Coyne M."/>
            <person name="Dahlke C."/>
            <person name="Mays A."/>
            <person name="Dombroski M."/>
            <person name="Donnelly M."/>
            <person name="Ely D."/>
            <person name="Esparham S."/>
            <person name="Fosler C."/>
            <person name="Gire H."/>
            <person name="Glanowski S."/>
            <person name="Glasser K."/>
            <person name="Glodek A."/>
            <person name="Gorokhov M."/>
            <person name="Graham K."/>
            <person name="Gropman B."/>
            <person name="Harris M."/>
            <person name="Heil J."/>
            <person name="Henderson S."/>
            <person name="Hoover J."/>
            <person name="Jennings D."/>
            <person name="Jordan C."/>
            <person name="Jordan J."/>
            <person name="Kasha J."/>
            <person name="Kagan L."/>
            <person name="Kraft C."/>
            <person name="Levitsky A."/>
            <person name="Lewis M."/>
            <person name="Liu X."/>
            <person name="Lopez J."/>
            <person name="Ma D."/>
            <person name="Majoros W."/>
            <person name="McDaniel J."/>
            <person name="Murphy S."/>
            <person name="Newman M."/>
            <person name="Nguyen T."/>
            <person name="Nguyen N."/>
            <person name="Nodell M."/>
            <person name="Pan S."/>
            <person name="Peck J."/>
            <person name="Peterson M."/>
            <person name="Rowe W."/>
            <person name="Sanders R."/>
            <person name="Scott J."/>
            <person name="Simpson M."/>
            <person name="Smith T."/>
            <person name="Sprague A."/>
            <person name="Stockwell T."/>
            <person name="Turner R."/>
            <person name="Venter E."/>
            <person name="Wang M."/>
            <person name="Wen M."/>
            <person name="Wu D."/>
            <person name="Wu M."/>
            <person name="Xia A."/>
            <person name="Zandieh A."/>
            <person name="Zhu X."/>
        </authorList>
    </citation>
    <scope>NUCLEOTIDE SEQUENCE</scope>
</reference>
<dbReference type="RefSeq" id="NP_031401.1">
    <property type="nucleotide sequence ID" value="NM_007375.3"/>
</dbReference>
<reference evidence="2" key="3">
    <citation type="submission" date="2005-07" db="EMBL/GenBank/DDBJ databases">
        <authorList>
            <person name="Mural R.J."/>
            <person name="Istrail S."/>
            <person name="Sutton G."/>
            <person name="Florea L."/>
            <person name="Halpern A.L."/>
            <person name="Mobarry C.M."/>
            <person name="Lippert R."/>
            <person name="Walenz B."/>
            <person name="Shatkay H."/>
            <person name="Dew I."/>
            <person name="Miller J.R."/>
            <person name="Flanigan M.J."/>
            <person name="Edwards N.J."/>
            <person name="Bolanos R."/>
            <person name="Fasulo D."/>
            <person name="Halldorsson B.V."/>
            <person name="Hannenhalli S."/>
            <person name="Turner R."/>
            <person name="Yooseph S."/>
            <person name="Lu F."/>
            <person name="Nusskern D.R."/>
            <person name="Shue B.C."/>
            <person name="Zheng X.H."/>
            <person name="Zhong F."/>
            <person name="Delcher A.L."/>
            <person name="Huson D.H."/>
            <person name="Kravitz S.A."/>
            <person name="Mouchard L."/>
            <person name="Reinert K."/>
            <person name="Remington K.A."/>
            <person name="Clark A.G."/>
            <person name="Waterman M.S."/>
            <person name="Eichler E.E."/>
            <person name="Adams M.D."/>
            <person name="Hunkapiller M.W."/>
            <person name="Myers E.W."/>
            <person name="Venter J.C."/>
        </authorList>
    </citation>
    <scope>NUCLEOTIDE SEQUENCE</scope>
</reference>
<dbReference type="EMBL" id="AF311304">
    <property type="protein sequence ID" value="AAG47782.1"/>
    <property type="molecule type" value="mRNA"/>
</dbReference>
<protein>
    <submittedName>
        <fullName evidence="2">TAR DNA binding protein, isoform CRA_c</fullName>
    </submittedName>
</protein>
<proteinExistence type="evidence at transcript level"/>
<dbReference type="EMBL" id="CH471130">
    <property type="protein sequence ID" value="EAW71672.1"/>
    <property type="molecule type" value="Genomic_DNA"/>
</dbReference>
<dbReference type="GeneID" id="23435"/>
<name>Q9H256_HUMAN</name>
<dbReference type="ChiTaRS" id="TARDBP">
    <property type="organism name" value="human"/>
</dbReference>